<sequence>MVLPEELVWREDGEEGVFRHRSGRNAAQHKAYNSWASCDDLWVNSTVLVVPEVRLNFLEGVEGSSSEGNELLAISGAALRENNERVLRLACSQLSLVLSDLLDGLPS</sequence>
<dbReference type="AlphaFoldDB" id="A0A7S3ILW9"/>
<proteinExistence type="predicted"/>
<dbReference type="EMBL" id="HBIH01019293">
    <property type="protein sequence ID" value="CAE0327084.1"/>
    <property type="molecule type" value="Transcribed_RNA"/>
</dbReference>
<protein>
    <submittedName>
        <fullName evidence="2">Uncharacterized protein</fullName>
    </submittedName>
</protein>
<accession>A0A7S3ILW9</accession>
<evidence type="ECO:0000313" key="1">
    <source>
        <dbReference type="EMBL" id="CAE0327084.1"/>
    </source>
</evidence>
<reference evidence="2" key="1">
    <citation type="submission" date="2021-01" db="EMBL/GenBank/DDBJ databases">
        <authorList>
            <person name="Corre E."/>
            <person name="Pelletier E."/>
            <person name="Niang G."/>
            <person name="Scheremetjew M."/>
            <person name="Finn R."/>
            <person name="Kale V."/>
            <person name="Holt S."/>
            <person name="Cochrane G."/>
            <person name="Meng A."/>
            <person name="Brown T."/>
            <person name="Cohen L."/>
        </authorList>
    </citation>
    <scope>NUCLEOTIDE SEQUENCE</scope>
    <source>
        <strain evidence="2">S3</strain>
    </source>
</reference>
<gene>
    <name evidence="1" type="ORF">SINC0208_LOCUS7711</name>
    <name evidence="2" type="ORF">SINC0208_LOCUS7712</name>
</gene>
<name>A0A7S3ILW9_9SPIT</name>
<evidence type="ECO:0000313" key="2">
    <source>
        <dbReference type="EMBL" id="CAE0327085.1"/>
    </source>
</evidence>
<dbReference type="EMBL" id="HBIH01019294">
    <property type="protein sequence ID" value="CAE0327085.1"/>
    <property type="molecule type" value="Transcribed_RNA"/>
</dbReference>
<organism evidence="2">
    <name type="scientific">Strombidium inclinatum</name>
    <dbReference type="NCBI Taxonomy" id="197538"/>
    <lineage>
        <taxon>Eukaryota</taxon>
        <taxon>Sar</taxon>
        <taxon>Alveolata</taxon>
        <taxon>Ciliophora</taxon>
        <taxon>Intramacronucleata</taxon>
        <taxon>Spirotrichea</taxon>
        <taxon>Oligotrichia</taxon>
        <taxon>Strombidiidae</taxon>
        <taxon>Strombidium</taxon>
    </lineage>
</organism>